<keyword evidence="3" id="KW-1185">Reference proteome</keyword>
<organism evidence="2 3">
    <name type="scientific">Nocardioides panacis</name>
    <dbReference type="NCBI Taxonomy" id="2849501"/>
    <lineage>
        <taxon>Bacteria</taxon>
        <taxon>Bacillati</taxon>
        <taxon>Actinomycetota</taxon>
        <taxon>Actinomycetes</taxon>
        <taxon>Propionibacteriales</taxon>
        <taxon>Nocardioidaceae</taxon>
        <taxon>Nocardioides</taxon>
    </lineage>
</organism>
<dbReference type="AlphaFoldDB" id="A0A975SYZ7"/>
<evidence type="ECO:0000259" key="1">
    <source>
        <dbReference type="Pfam" id="PF18737"/>
    </source>
</evidence>
<proteinExistence type="predicted"/>
<gene>
    <name evidence="2" type="ORF">KRR39_20900</name>
</gene>
<reference evidence="2" key="1">
    <citation type="submission" date="2021-06" db="EMBL/GenBank/DDBJ databases">
        <title>Complete genome sequence of Nocardioides sp. G188.</title>
        <authorList>
            <person name="Im W.-T."/>
        </authorList>
    </citation>
    <scope>NUCLEOTIDE SEQUENCE</scope>
    <source>
        <strain evidence="2">G188</strain>
    </source>
</reference>
<evidence type="ECO:0000313" key="3">
    <source>
        <dbReference type="Proteomes" id="UP000683575"/>
    </source>
</evidence>
<protein>
    <recommendedName>
        <fullName evidence="1">MAE-28990/MAE-18760-like HEPN domain-containing protein</fullName>
    </recommendedName>
</protein>
<sequence>MAIRTLEDLEARLTADLKWRNQELFSWEKQVERTKDLTRSGLLRGGWALIYAHWEGYVKSSGVAYLEWVSRKGLKLSDLRDELAAVSIRASLQKLAEEKNPERHTEIVTLVREEALRPAELPYTDAMIRTNSNLNFKAFSSIMHALGCDASAHDAHKMFIDSRLLKQRNGIAHGRKEYVELEEWVEGRDIVMKILRDVRTQIANAAALNAHLR</sequence>
<dbReference type="RefSeq" id="WP_216939328.1">
    <property type="nucleotide sequence ID" value="NZ_CP077062.1"/>
</dbReference>
<dbReference type="Proteomes" id="UP000683575">
    <property type="component" value="Chromosome"/>
</dbReference>
<dbReference type="EMBL" id="CP077062">
    <property type="protein sequence ID" value="QWZ07818.1"/>
    <property type="molecule type" value="Genomic_DNA"/>
</dbReference>
<evidence type="ECO:0000313" key="2">
    <source>
        <dbReference type="EMBL" id="QWZ07818.1"/>
    </source>
</evidence>
<feature type="domain" description="MAE-28990/MAE-18760-like HEPN" evidence="1">
    <location>
        <begin position="10"/>
        <end position="206"/>
    </location>
</feature>
<dbReference type="Pfam" id="PF18737">
    <property type="entry name" value="HEPN_MAE_28990"/>
    <property type="match status" value="1"/>
</dbReference>
<dbReference type="InterPro" id="IPR040788">
    <property type="entry name" value="HEPN_MAE_28990"/>
</dbReference>
<accession>A0A975SYZ7</accession>
<name>A0A975SYZ7_9ACTN</name>
<dbReference type="KEGG" id="nps:KRR39_20900"/>